<feature type="binding site" evidence="9">
    <location>
        <position position="262"/>
    </location>
    <ligand>
        <name>succinyl-CoA</name>
        <dbReference type="ChEBI" id="CHEBI:57292"/>
    </ligand>
</feature>
<dbReference type="InterPro" id="IPR032784">
    <property type="entry name" value="THDPS_M"/>
</dbReference>
<feature type="binding site" evidence="9">
    <location>
        <position position="239"/>
    </location>
    <ligand>
        <name>succinyl-CoA</name>
        <dbReference type="ChEBI" id="CHEBI:57292"/>
    </ligand>
</feature>
<dbReference type="OrthoDB" id="9782799at2"/>
<dbReference type="Gene3D" id="3.30.60.70">
    <property type="entry name" value="Trimeric LpxA-like enzymes"/>
    <property type="match status" value="1"/>
</dbReference>
<keyword evidence="4" id="KW-0479">Metal-binding</keyword>
<dbReference type="GO" id="GO:0046872">
    <property type="term" value="F:metal ion binding"/>
    <property type="evidence" value="ECO:0007669"/>
    <property type="project" value="UniProtKB-KW"/>
</dbReference>
<dbReference type="GO" id="GO:0009089">
    <property type="term" value="P:lysine biosynthetic process via diaminopimelate"/>
    <property type="evidence" value="ECO:0007669"/>
    <property type="project" value="UniProtKB-UniRule"/>
</dbReference>
<name>A0A1D9MJG5_9ACTO</name>
<dbReference type="GO" id="GO:0019877">
    <property type="term" value="P:diaminopimelate biosynthetic process"/>
    <property type="evidence" value="ECO:0007669"/>
    <property type="project" value="UniProtKB-UniRule"/>
</dbReference>
<dbReference type="InterPro" id="IPR019875">
    <property type="entry name" value="DapD_actinobacteria"/>
</dbReference>
<dbReference type="HAMAP" id="MF_02122">
    <property type="entry name" value="DapD_type2"/>
    <property type="match status" value="1"/>
</dbReference>
<keyword evidence="2 9" id="KW-0028">Amino-acid biosynthesis</keyword>
<dbReference type="AlphaFoldDB" id="A0A1D9MJG5"/>
<accession>A0A1D9MJG5</accession>
<keyword evidence="1 9" id="KW-0963">Cytoplasm</keyword>
<evidence type="ECO:0000256" key="1">
    <source>
        <dbReference type="ARBA" id="ARBA00022490"/>
    </source>
</evidence>
<dbReference type="Pfam" id="PF14602">
    <property type="entry name" value="Hexapep_2"/>
    <property type="match status" value="1"/>
</dbReference>
<keyword evidence="6 9" id="KW-0220">Diaminopimelate biosynthesis</keyword>
<evidence type="ECO:0000256" key="4">
    <source>
        <dbReference type="ARBA" id="ARBA00022723"/>
    </source>
</evidence>
<comment type="caution">
    <text evidence="9">Lacks conserved residue(s) required for the propagation of feature annotation.</text>
</comment>
<feature type="binding site" evidence="9">
    <location>
        <position position="213"/>
    </location>
    <ligand>
        <name>succinyl-CoA</name>
        <dbReference type="ChEBI" id="CHEBI:57292"/>
    </ligand>
</feature>
<keyword evidence="8 9" id="KW-0012">Acyltransferase</keyword>
<comment type="subcellular location">
    <subcellularLocation>
        <location evidence="9">Cytoplasm</location>
    </subcellularLocation>
</comment>
<dbReference type="Gene3D" id="2.160.10.10">
    <property type="entry name" value="Hexapeptide repeat proteins"/>
    <property type="match status" value="1"/>
</dbReference>
<dbReference type="KEGG" id="avu:BK816_03240"/>
<dbReference type="Gene3D" id="3.30.70.2010">
    <property type="match status" value="1"/>
</dbReference>
<comment type="function">
    <text evidence="9">Catalyzes the conversion of the cyclic tetrahydrodipicolinate (THDP) into the acyclic N-succinyl-L-2-amino-6-oxopimelate using succinyl-CoA.</text>
</comment>
<dbReference type="NCBIfam" id="TIGR03535">
    <property type="entry name" value="DapD_actino"/>
    <property type="match status" value="1"/>
</dbReference>
<evidence type="ECO:0000256" key="9">
    <source>
        <dbReference type="HAMAP-Rule" id="MF_02122"/>
    </source>
</evidence>
<evidence type="ECO:0000256" key="8">
    <source>
        <dbReference type="ARBA" id="ARBA00023315"/>
    </source>
</evidence>
<dbReference type="UniPathway" id="UPA00034">
    <property type="reaction ID" value="UER00019"/>
</dbReference>
<feature type="domain" description="2,3,4,5-tetrahydropyridine-2,6-dicarboxylate N-succinyltransferase middle" evidence="10">
    <location>
        <begin position="106"/>
        <end position="146"/>
    </location>
</feature>
<dbReference type="CDD" id="cd04649">
    <property type="entry name" value="LbH_THP_succinylT_putative"/>
    <property type="match status" value="1"/>
</dbReference>
<dbReference type="InterPro" id="IPR026586">
    <property type="entry name" value="Type2_DapD"/>
</dbReference>
<evidence type="ECO:0000256" key="5">
    <source>
        <dbReference type="ARBA" id="ARBA00022842"/>
    </source>
</evidence>
<organism evidence="11 12">
    <name type="scientific">Boudabousia tangfeifanii</name>
    <dbReference type="NCBI Taxonomy" id="1912795"/>
    <lineage>
        <taxon>Bacteria</taxon>
        <taxon>Bacillati</taxon>
        <taxon>Actinomycetota</taxon>
        <taxon>Actinomycetes</taxon>
        <taxon>Actinomycetales</taxon>
        <taxon>Actinomycetaceae</taxon>
        <taxon>Boudabousia</taxon>
    </lineage>
</organism>
<gene>
    <name evidence="9" type="primary">dapD</name>
    <name evidence="11" type="ORF">BK816_03240</name>
</gene>
<evidence type="ECO:0000256" key="3">
    <source>
        <dbReference type="ARBA" id="ARBA00022679"/>
    </source>
</evidence>
<feature type="binding site" evidence="9">
    <location>
        <begin position="254"/>
        <end position="255"/>
    </location>
    <ligand>
        <name>succinyl-CoA</name>
        <dbReference type="ChEBI" id="CHEBI:57292"/>
    </ligand>
</feature>
<evidence type="ECO:0000313" key="12">
    <source>
        <dbReference type="Proteomes" id="UP000176288"/>
    </source>
</evidence>
<keyword evidence="5" id="KW-0460">Magnesium</keyword>
<dbReference type="GO" id="GO:0008666">
    <property type="term" value="F:2,3,4,5-tetrahydropyridine-2,6-dicarboxylate N-succinyltransferase activity"/>
    <property type="evidence" value="ECO:0007669"/>
    <property type="project" value="UniProtKB-UniRule"/>
</dbReference>
<keyword evidence="12" id="KW-1185">Reference proteome</keyword>
<comment type="catalytic activity">
    <reaction evidence="9">
        <text>(S)-2,3,4,5-tetrahydrodipicolinate + succinyl-CoA + H2O = (S)-2-succinylamino-6-oxoheptanedioate + CoA</text>
        <dbReference type="Rhea" id="RHEA:17325"/>
        <dbReference type="ChEBI" id="CHEBI:15377"/>
        <dbReference type="ChEBI" id="CHEBI:15685"/>
        <dbReference type="ChEBI" id="CHEBI:16845"/>
        <dbReference type="ChEBI" id="CHEBI:57287"/>
        <dbReference type="ChEBI" id="CHEBI:57292"/>
        <dbReference type="EC" id="2.3.1.117"/>
    </reaction>
</comment>
<evidence type="ECO:0000256" key="7">
    <source>
        <dbReference type="ARBA" id="ARBA00023154"/>
    </source>
</evidence>
<evidence type="ECO:0000313" key="11">
    <source>
        <dbReference type="EMBL" id="AOZ72426.1"/>
    </source>
</evidence>
<dbReference type="Pfam" id="PF14789">
    <property type="entry name" value="THDPS_M"/>
    <property type="match status" value="1"/>
</dbReference>
<feature type="binding site" evidence="9">
    <location>
        <position position="198"/>
    </location>
    <ligand>
        <name>succinyl-CoA</name>
        <dbReference type="ChEBI" id="CHEBI:57292"/>
    </ligand>
</feature>
<comment type="pathway">
    <text evidence="9">Amino-acid biosynthesis; L-lysine biosynthesis via DAP pathway; LL-2,6-diaminopimelate from (S)-tetrahydrodipicolinate (succinylase route): step 1/3.</text>
</comment>
<keyword evidence="7 9" id="KW-0457">Lysine biosynthesis</keyword>
<dbReference type="Proteomes" id="UP000176288">
    <property type="component" value="Chromosome"/>
</dbReference>
<dbReference type="EC" id="2.3.1.117" evidence="9"/>
<sequence>MEQQYAYATGLASVTYEGKVLEVWYPEPKLANEAPQTNPDQELADKLATATNEDDARHVRTEVVFTVSNLAEAVTDTADAYLRLQVLSHRLRQPNTINLEGLFGALVNVVWTDAGPCDAETFEEVRWLLRLKNGKFPHVYTVDKFPSLTDYVQPEGVRIADARRVRLGAYLSPGTTVMPAGFVNFNAGTLGTSMVEGRIAQGVVIGDGSDIGGGASMMGTLSGGGKKRVALGKRCLLGAEAGLGIALGDDCVVEAGLYLTAGTKVTVVTEDEEIVVSARDLSGQSNLLFWRNSKTGRVEARPRNGVGIELNAALHAN</sequence>
<dbReference type="RefSeq" id="WP_071163892.1">
    <property type="nucleotide sequence ID" value="NZ_CP017812.1"/>
</dbReference>
<evidence type="ECO:0000256" key="2">
    <source>
        <dbReference type="ARBA" id="ARBA00022605"/>
    </source>
</evidence>
<dbReference type="STRING" id="1912795.BK816_03240"/>
<evidence type="ECO:0000256" key="6">
    <source>
        <dbReference type="ARBA" id="ARBA00022915"/>
    </source>
</evidence>
<dbReference type="InterPro" id="IPR011004">
    <property type="entry name" value="Trimer_LpxA-like_sf"/>
</dbReference>
<keyword evidence="3 9" id="KW-0808">Transferase</keyword>
<comment type="similarity">
    <text evidence="9">Belongs to the type 2 tetrahydrodipicolinate N-succinyltransferase family.</text>
</comment>
<dbReference type="InterPro" id="IPR038361">
    <property type="entry name" value="THDPS_M_sf"/>
</dbReference>
<feature type="binding site" evidence="9">
    <location>
        <position position="216"/>
    </location>
    <ligand>
        <name>succinyl-CoA</name>
        <dbReference type="ChEBI" id="CHEBI:57292"/>
    </ligand>
</feature>
<evidence type="ECO:0000259" key="10">
    <source>
        <dbReference type="Pfam" id="PF14789"/>
    </source>
</evidence>
<proteinExistence type="inferred from homology"/>
<dbReference type="InterPro" id="IPR001451">
    <property type="entry name" value="Hexapep"/>
</dbReference>
<dbReference type="SUPFAM" id="SSF51161">
    <property type="entry name" value="Trimeric LpxA-like enzymes"/>
    <property type="match status" value="1"/>
</dbReference>
<dbReference type="EMBL" id="CP017812">
    <property type="protein sequence ID" value="AOZ72426.1"/>
    <property type="molecule type" value="Genomic_DNA"/>
</dbReference>
<feature type="active site" description="Acyl-anhydride intermediate" evidence="9">
    <location>
        <position position="196"/>
    </location>
</feature>
<dbReference type="GO" id="GO:0005737">
    <property type="term" value="C:cytoplasm"/>
    <property type="evidence" value="ECO:0007669"/>
    <property type="project" value="UniProtKB-SubCell"/>
</dbReference>
<protein>
    <recommendedName>
        <fullName evidence="9">2,3,4,5-tetrahydropyridine-2,6-dicarboxylate N-succinyltransferase</fullName>
        <ecNumber evidence="9">2.3.1.117</ecNumber>
    </recommendedName>
    <alternativeName>
        <fullName evidence="9">Tetrahydrodipicolinate N-succinyltransferase</fullName>
        <shortName evidence="9">THDP succinyltransferase</shortName>
        <shortName evidence="9">THP succinyltransferase</shortName>
    </alternativeName>
    <alternativeName>
        <fullName evidence="9">Tetrahydropicolinate succinylase</fullName>
    </alternativeName>
</protein>
<comment type="subunit">
    <text evidence="9">Homotrimer.</text>
</comment>
<reference evidence="11 12" key="1">
    <citation type="submission" date="2016-10" db="EMBL/GenBank/DDBJ databases">
        <title>Actinomyces aegypiusis sp. nov., isolated from the Aegypius monachus in Qinghai Tibet Plateau China.</title>
        <authorList>
            <person name="Wang Y."/>
        </authorList>
    </citation>
    <scope>NUCLEOTIDE SEQUENCE [LARGE SCALE GENOMIC DNA]</scope>
    <source>
        <strain evidence="11 12">VUL4_3</strain>
    </source>
</reference>